<keyword evidence="2" id="KW-1185">Reference proteome</keyword>
<dbReference type="PANTHER" id="PTHR46106">
    <property type="entry name" value="IA-2 PROTEIN TYROSINE PHOSPHATASE, ISOFORM C"/>
    <property type="match status" value="1"/>
</dbReference>
<name>A0AAD8A147_DIPPU</name>
<dbReference type="InterPro" id="IPR033522">
    <property type="entry name" value="IA-2/IA-2_beta"/>
</dbReference>
<dbReference type="Proteomes" id="UP001233999">
    <property type="component" value="Unassembled WGS sequence"/>
</dbReference>
<dbReference type="GO" id="GO:0030141">
    <property type="term" value="C:secretory granule"/>
    <property type="evidence" value="ECO:0007669"/>
    <property type="project" value="InterPro"/>
</dbReference>
<feature type="non-terminal residue" evidence="1">
    <location>
        <position position="1"/>
    </location>
</feature>
<proteinExistence type="predicted"/>
<organism evidence="1 2">
    <name type="scientific">Diploptera punctata</name>
    <name type="common">Pacific beetle cockroach</name>
    <dbReference type="NCBI Taxonomy" id="6984"/>
    <lineage>
        <taxon>Eukaryota</taxon>
        <taxon>Metazoa</taxon>
        <taxon>Ecdysozoa</taxon>
        <taxon>Arthropoda</taxon>
        <taxon>Hexapoda</taxon>
        <taxon>Insecta</taxon>
        <taxon>Pterygota</taxon>
        <taxon>Neoptera</taxon>
        <taxon>Polyneoptera</taxon>
        <taxon>Dictyoptera</taxon>
        <taxon>Blattodea</taxon>
        <taxon>Blaberoidea</taxon>
        <taxon>Blaberidae</taxon>
        <taxon>Diplopterinae</taxon>
        <taxon>Diploptera</taxon>
    </lineage>
</organism>
<sequence length="233" mass="27204">SMHIGEIICKFSLKQTGIHIRCLFSGSLCSDRSEWCYDDYAFGRCLQVYSDPGSDETYRYDLNRRALHALEREMQRLFALGYRWSHTYTQCVLQGLLHAIRYDLHKNSKSSFKSSLLLREDSISSIFYKITFMKSNNGRIWKTISRECTGITHKQKFNVFNSILQELITSFNDTAMRRPNVVFVYRSMSKAFIDTLTSKIILPILLGLVYTIQFIDTFLETMNDEISSEFPEI</sequence>
<feature type="non-terminal residue" evidence="1">
    <location>
        <position position="233"/>
    </location>
</feature>
<dbReference type="GO" id="GO:0045202">
    <property type="term" value="C:synapse"/>
    <property type="evidence" value="ECO:0007669"/>
    <property type="project" value="TreeGrafter"/>
</dbReference>
<dbReference type="PANTHER" id="PTHR46106:SF4">
    <property type="entry name" value="IA-2 PROTEIN TYROSINE PHOSPHATASE, ISOFORM C"/>
    <property type="match status" value="1"/>
</dbReference>
<protein>
    <submittedName>
        <fullName evidence="1">Uncharacterized protein</fullName>
    </submittedName>
</protein>
<comment type="caution">
    <text evidence="1">The sequence shown here is derived from an EMBL/GenBank/DDBJ whole genome shotgun (WGS) entry which is preliminary data.</text>
</comment>
<evidence type="ECO:0000313" key="1">
    <source>
        <dbReference type="EMBL" id="KAJ9590451.1"/>
    </source>
</evidence>
<dbReference type="AlphaFoldDB" id="A0AAD8A147"/>
<reference evidence="1" key="2">
    <citation type="submission" date="2023-05" db="EMBL/GenBank/DDBJ databases">
        <authorList>
            <person name="Fouks B."/>
        </authorList>
    </citation>
    <scope>NUCLEOTIDE SEQUENCE</scope>
    <source>
        <strain evidence="1">Stay&amp;Tobe</strain>
        <tissue evidence="1">Testes</tissue>
    </source>
</reference>
<reference evidence="1" key="1">
    <citation type="journal article" date="2023" name="IScience">
        <title>Live-bearing cockroach genome reveals convergent evolutionary mechanisms linked to viviparity in insects and beyond.</title>
        <authorList>
            <person name="Fouks B."/>
            <person name="Harrison M.C."/>
            <person name="Mikhailova A.A."/>
            <person name="Marchal E."/>
            <person name="English S."/>
            <person name="Carruthers M."/>
            <person name="Jennings E.C."/>
            <person name="Chiamaka E.L."/>
            <person name="Frigard R.A."/>
            <person name="Pippel M."/>
            <person name="Attardo G.M."/>
            <person name="Benoit J.B."/>
            <person name="Bornberg-Bauer E."/>
            <person name="Tobe S.S."/>
        </authorList>
    </citation>
    <scope>NUCLEOTIDE SEQUENCE</scope>
    <source>
        <strain evidence="1">Stay&amp;Tobe</strain>
    </source>
</reference>
<dbReference type="EMBL" id="JASPKZ010004216">
    <property type="protein sequence ID" value="KAJ9590451.1"/>
    <property type="molecule type" value="Genomic_DNA"/>
</dbReference>
<accession>A0AAD8A147</accession>
<dbReference type="GO" id="GO:0051046">
    <property type="term" value="P:regulation of secretion"/>
    <property type="evidence" value="ECO:0007669"/>
    <property type="project" value="TreeGrafter"/>
</dbReference>
<gene>
    <name evidence="1" type="ORF">L9F63_016538</name>
</gene>
<evidence type="ECO:0000313" key="2">
    <source>
        <dbReference type="Proteomes" id="UP001233999"/>
    </source>
</evidence>